<dbReference type="PANTHER" id="PTHR22255">
    <property type="entry name" value="LP06548P"/>
    <property type="match status" value="1"/>
</dbReference>
<dbReference type="EnsemblMetazoa" id="SMAR001428-RA">
    <property type="protein sequence ID" value="SMAR001428-PA"/>
    <property type="gene ID" value="SMAR001428"/>
</dbReference>
<dbReference type="OMA" id="FICIEHI"/>
<dbReference type="PANTHER" id="PTHR22255:SF9">
    <property type="entry name" value="LP06548P"/>
    <property type="match status" value="1"/>
</dbReference>
<evidence type="ECO:0000259" key="2">
    <source>
        <dbReference type="Pfam" id="PF23073"/>
    </source>
</evidence>
<dbReference type="EMBL" id="JH430541">
    <property type="status" value="NOT_ANNOTATED_CDS"/>
    <property type="molecule type" value="Genomic_DNA"/>
</dbReference>
<dbReference type="GO" id="GO:0061909">
    <property type="term" value="P:autophagosome-lysosome fusion"/>
    <property type="evidence" value="ECO:0007669"/>
    <property type="project" value="TreeGrafter"/>
</dbReference>
<dbReference type="InterPro" id="IPR055471">
    <property type="entry name" value="DUF7043"/>
</dbReference>
<dbReference type="Proteomes" id="UP000014500">
    <property type="component" value="Unassembled WGS sequence"/>
</dbReference>
<name>T1IKH8_STRMM</name>
<dbReference type="HOGENOM" id="CLU_835710_0_0_1"/>
<feature type="domain" description="DUF7043" evidence="1">
    <location>
        <begin position="96"/>
        <end position="180"/>
    </location>
</feature>
<keyword evidence="4" id="KW-1185">Reference proteome</keyword>
<sequence>DGIVHHILNTIGDTHWCIEQSLGKGSSQWEFLAMCWKRSLETCLGLGITFQNVYEKYKDGSGFSVAQSGDATCNGLFSAWEGSKTMSLKRATSPLPRCLFPSWLTHGHHWHSLDGRRVFTFVHRNNSFRLVDQAGAVSDTRAMCIEEVSFDSKRISSGYACYSFTKRWAHVVEVQSASVPDRKRCPYVGQYLIPGAPFKKRLSRRDLCDSYSTVKVGCDATDTIEFRYECTTQHHVQAFHCHGNWDENGTSYLITSLKGTKSKYCFIYTQTDNIVKFSSVRDSCPRNIQPDQCHQNDGDMSSSASSSSFPCLCVCLTLLASTAILSTLNIFQR</sequence>
<dbReference type="AlphaFoldDB" id="T1IKH8"/>
<dbReference type="PhylomeDB" id="T1IKH8"/>
<evidence type="ECO:0000313" key="3">
    <source>
        <dbReference type="EnsemblMetazoa" id="SMAR001428-PA"/>
    </source>
</evidence>
<evidence type="ECO:0000313" key="4">
    <source>
        <dbReference type="Proteomes" id="UP000014500"/>
    </source>
</evidence>
<evidence type="ECO:0000259" key="1">
    <source>
        <dbReference type="Pfam" id="PF23070"/>
    </source>
</evidence>
<feature type="domain" description="DUF7045" evidence="2">
    <location>
        <begin position="206"/>
        <end position="290"/>
    </location>
</feature>
<accession>T1IKH8</accession>
<dbReference type="Pfam" id="PF23073">
    <property type="entry name" value="DUF7045"/>
    <property type="match status" value="1"/>
</dbReference>
<dbReference type="STRING" id="126957.T1IKH8"/>
<proteinExistence type="predicted"/>
<organism evidence="3 4">
    <name type="scientific">Strigamia maritima</name>
    <name type="common">European centipede</name>
    <name type="synonym">Geophilus maritimus</name>
    <dbReference type="NCBI Taxonomy" id="126957"/>
    <lineage>
        <taxon>Eukaryota</taxon>
        <taxon>Metazoa</taxon>
        <taxon>Ecdysozoa</taxon>
        <taxon>Arthropoda</taxon>
        <taxon>Myriapoda</taxon>
        <taxon>Chilopoda</taxon>
        <taxon>Pleurostigmophora</taxon>
        <taxon>Geophilomorpha</taxon>
        <taxon>Linotaeniidae</taxon>
        <taxon>Strigamia</taxon>
    </lineage>
</organism>
<reference evidence="4" key="1">
    <citation type="submission" date="2011-05" db="EMBL/GenBank/DDBJ databases">
        <authorList>
            <person name="Richards S.R."/>
            <person name="Qu J."/>
            <person name="Jiang H."/>
            <person name="Jhangiani S.N."/>
            <person name="Agravi P."/>
            <person name="Goodspeed R."/>
            <person name="Gross S."/>
            <person name="Mandapat C."/>
            <person name="Jackson L."/>
            <person name="Mathew T."/>
            <person name="Pu L."/>
            <person name="Thornton R."/>
            <person name="Saada N."/>
            <person name="Wilczek-Boney K.B."/>
            <person name="Lee S."/>
            <person name="Kovar C."/>
            <person name="Wu Y."/>
            <person name="Scherer S.E."/>
            <person name="Worley K.C."/>
            <person name="Muzny D.M."/>
            <person name="Gibbs R."/>
        </authorList>
    </citation>
    <scope>NUCLEOTIDE SEQUENCE</scope>
    <source>
        <strain evidence="4">Brora</strain>
    </source>
</reference>
<dbReference type="Pfam" id="PF23070">
    <property type="entry name" value="DUF7043"/>
    <property type="match status" value="1"/>
</dbReference>
<dbReference type="InterPro" id="IPR055473">
    <property type="entry name" value="DUF7045"/>
</dbReference>
<protein>
    <submittedName>
        <fullName evidence="3">Uncharacterized protein</fullName>
    </submittedName>
</protein>
<reference evidence="3" key="2">
    <citation type="submission" date="2015-02" db="UniProtKB">
        <authorList>
            <consortium name="EnsemblMetazoa"/>
        </authorList>
    </citation>
    <scope>IDENTIFICATION</scope>
</reference>